<dbReference type="InterPro" id="IPR018357">
    <property type="entry name" value="Hexapep_transf_CS"/>
</dbReference>
<proteinExistence type="inferred from homology"/>
<dbReference type="InterPro" id="IPR050179">
    <property type="entry name" value="Trans_hexapeptide_repeat"/>
</dbReference>
<accession>A0ABX1KNB7</accession>
<keyword evidence="6" id="KW-1185">Reference proteome</keyword>
<dbReference type="InterPro" id="IPR011004">
    <property type="entry name" value="Trimer_LpxA-like_sf"/>
</dbReference>
<comment type="caution">
    <text evidence="5">The sequence shown here is derived from an EMBL/GenBank/DDBJ whole genome shotgun (WGS) entry which is preliminary data.</text>
</comment>
<dbReference type="GO" id="GO:0016746">
    <property type="term" value="F:acyltransferase activity"/>
    <property type="evidence" value="ECO:0007669"/>
    <property type="project" value="UniProtKB-KW"/>
</dbReference>
<evidence type="ECO:0000256" key="4">
    <source>
        <dbReference type="ARBA" id="ARBA00023315"/>
    </source>
</evidence>
<evidence type="ECO:0000313" key="6">
    <source>
        <dbReference type="Proteomes" id="UP000527352"/>
    </source>
</evidence>
<dbReference type="Gene3D" id="2.160.10.10">
    <property type="entry name" value="Hexapeptide repeat proteins"/>
    <property type="match status" value="1"/>
</dbReference>
<evidence type="ECO:0000313" key="5">
    <source>
        <dbReference type="EMBL" id="NLQ22803.1"/>
    </source>
</evidence>
<keyword evidence="4 5" id="KW-0012">Acyltransferase</keyword>
<dbReference type="PANTHER" id="PTHR43300">
    <property type="entry name" value="ACETYLTRANSFERASE"/>
    <property type="match status" value="1"/>
</dbReference>
<dbReference type="Pfam" id="PF00132">
    <property type="entry name" value="Hexapep"/>
    <property type="match status" value="1"/>
</dbReference>
<evidence type="ECO:0000256" key="2">
    <source>
        <dbReference type="ARBA" id="ARBA00022679"/>
    </source>
</evidence>
<dbReference type="PANTHER" id="PTHR43300:SF11">
    <property type="entry name" value="ACETYLTRANSFERASE RV3034C-RELATED"/>
    <property type="match status" value="1"/>
</dbReference>
<dbReference type="RefSeq" id="WP_168824406.1">
    <property type="nucleotide sequence ID" value="NZ_JABAEB010000004.1"/>
</dbReference>
<dbReference type="Proteomes" id="UP000527352">
    <property type="component" value="Unassembled WGS sequence"/>
</dbReference>
<keyword evidence="3" id="KW-0677">Repeat</keyword>
<evidence type="ECO:0000256" key="3">
    <source>
        <dbReference type="ARBA" id="ARBA00022737"/>
    </source>
</evidence>
<dbReference type="CDD" id="cd04647">
    <property type="entry name" value="LbH_MAT_like"/>
    <property type="match status" value="1"/>
</dbReference>
<sequence>MKLVFLKLYCFLLAIFSRLVKFDFLKNHSSNVNYKYQRYKLSKKGVTLGYNSVVYNTVFSSSAKGDKFFIGKNCTITGSTLLGHDASPTVFISELINKPQPWMPGARSSYRKPIYIGDNVFIGYGSIILPGVIIGNNVIVAAGSVVISNIPDNSVYGGNPAKFIKNIDEFIGKYKKLLAVEPEAF</sequence>
<dbReference type="PROSITE" id="PS00101">
    <property type="entry name" value="HEXAPEP_TRANSFERASES"/>
    <property type="match status" value="1"/>
</dbReference>
<protein>
    <submittedName>
        <fullName evidence="5">Acyltransferase</fullName>
    </submittedName>
</protein>
<keyword evidence="2" id="KW-0808">Transferase</keyword>
<evidence type="ECO:0000256" key="1">
    <source>
        <dbReference type="ARBA" id="ARBA00007274"/>
    </source>
</evidence>
<dbReference type="InterPro" id="IPR001451">
    <property type="entry name" value="Hexapep"/>
</dbReference>
<comment type="similarity">
    <text evidence="1">Belongs to the transferase hexapeptide repeat family.</text>
</comment>
<organism evidence="5 6">
    <name type="scientific">Shewanella oncorhynchi</name>
    <dbReference type="NCBI Taxonomy" id="2726434"/>
    <lineage>
        <taxon>Bacteria</taxon>
        <taxon>Pseudomonadati</taxon>
        <taxon>Pseudomonadota</taxon>
        <taxon>Gammaproteobacteria</taxon>
        <taxon>Alteromonadales</taxon>
        <taxon>Shewanellaceae</taxon>
        <taxon>Shewanella</taxon>
    </lineage>
</organism>
<reference evidence="5 6" key="1">
    <citation type="submission" date="2020-04" db="EMBL/GenBank/DDBJ databases">
        <title>The first description of lens atrophy caused by putative novel Shewanella sp. that is a new emerging pathogen for cultured rainbow trout?</title>
        <authorList>
            <person name="Saticioglu I.B."/>
            <person name="Duman M."/>
            <person name="Altun S."/>
        </authorList>
    </citation>
    <scope>NUCLEOTIDE SEQUENCE [LARGE SCALE GENOMIC DNA]</scope>
    <source>
        <strain evidence="5 6">S-1</strain>
    </source>
</reference>
<dbReference type="EMBL" id="JABAEB010000004">
    <property type="protein sequence ID" value="NLQ22803.1"/>
    <property type="molecule type" value="Genomic_DNA"/>
</dbReference>
<dbReference type="SUPFAM" id="SSF51161">
    <property type="entry name" value="Trimeric LpxA-like enzymes"/>
    <property type="match status" value="1"/>
</dbReference>
<name>A0ABX1KNB7_9GAMM</name>
<gene>
    <name evidence="5" type="ORF">HGO26_07910</name>
</gene>